<protein>
    <submittedName>
        <fullName evidence="10">ATP-binding cassette, subfamily B</fullName>
    </submittedName>
</protein>
<dbReference type="InterPro" id="IPR027417">
    <property type="entry name" value="P-loop_NTPase"/>
</dbReference>
<dbReference type="Pfam" id="PF00005">
    <property type="entry name" value="ABC_tran"/>
    <property type="match status" value="1"/>
</dbReference>
<sequence>MTWATLPALAWRTDRRAVVILTAFLLSGAVSHGLVGVFLRELTDGAGILWAVAAGAALATGVALGRAELALMQDLAERMGLAVQEEILTLTSGVPTIEHLERPAYLDRLQMLREESRHLYFAVWALALVVEHAAQIGLGVALMAAVHPVLPLLMGGAVLPSLLVRGRATRHLDTATERTAETTRLEQHLTDTITAPDPARELRLNAATPYLEAKAAHHWQEASATLSRAGVRAALLTFAGSATFLAGYVAALGCTAWLAHRQQATTGDIVLVATVGVQFVTQAARLAFHLGSVSAGLRATARLAWLRRYARPAPPATARPPRRLTHGITLRQVSFTYPGTEREVLRDLDLHLPAGATVALVGTHGSGKTTLAKLLCGLYRPTRGEIVLDDVPLSGLSPADWRARVSAVFQDLARFELPAAEAVGVGDLPRLHDRAAVTTALAQAGGLDLIAGLPHGLATELGDTFEHGVRLSGGQWQRLALARASMRTSPLLLVLDEPTASLDAPAESAVFARYAEAARRHPGAVTLLITHRFPTVRMADLIVVLDDGRVVQHGSHDDLVTRPGLYADLYAIQRDAL</sequence>
<dbReference type="InterPro" id="IPR003439">
    <property type="entry name" value="ABC_transporter-like_ATP-bd"/>
</dbReference>
<keyword evidence="5 7" id="KW-1133">Transmembrane helix</keyword>
<evidence type="ECO:0000256" key="1">
    <source>
        <dbReference type="ARBA" id="ARBA00004651"/>
    </source>
</evidence>
<feature type="transmembrane region" description="Helical" evidence="7">
    <location>
        <begin position="144"/>
        <end position="164"/>
    </location>
</feature>
<accession>A0A1H6EZ84</accession>
<dbReference type="GO" id="GO:0005886">
    <property type="term" value="C:plasma membrane"/>
    <property type="evidence" value="ECO:0007669"/>
    <property type="project" value="UniProtKB-SubCell"/>
</dbReference>
<dbReference type="Proteomes" id="UP000236732">
    <property type="component" value="Unassembled WGS sequence"/>
</dbReference>
<feature type="transmembrane region" description="Helical" evidence="7">
    <location>
        <begin position="118"/>
        <end position="138"/>
    </location>
</feature>
<evidence type="ECO:0000313" key="10">
    <source>
        <dbReference type="EMBL" id="SEH02276.1"/>
    </source>
</evidence>
<feature type="transmembrane region" description="Helical" evidence="7">
    <location>
        <begin position="233"/>
        <end position="259"/>
    </location>
</feature>
<keyword evidence="6 7" id="KW-0472">Membrane</keyword>
<feature type="domain" description="ABC transmembrane type-1" evidence="9">
    <location>
        <begin position="121"/>
        <end position="295"/>
    </location>
</feature>
<dbReference type="Gene3D" id="3.40.50.300">
    <property type="entry name" value="P-loop containing nucleotide triphosphate hydrolases"/>
    <property type="match status" value="1"/>
</dbReference>
<proteinExistence type="predicted"/>
<dbReference type="InterPro" id="IPR036640">
    <property type="entry name" value="ABC1_TM_sf"/>
</dbReference>
<dbReference type="GO" id="GO:0034040">
    <property type="term" value="F:ATPase-coupled lipid transmembrane transporter activity"/>
    <property type="evidence" value="ECO:0007669"/>
    <property type="project" value="TreeGrafter"/>
</dbReference>
<gene>
    <name evidence="10" type="ORF">SAMN05444920_12563</name>
</gene>
<evidence type="ECO:0000256" key="6">
    <source>
        <dbReference type="ARBA" id="ARBA00023136"/>
    </source>
</evidence>
<dbReference type="Gene3D" id="1.20.1560.10">
    <property type="entry name" value="ABC transporter type 1, transmembrane domain"/>
    <property type="match status" value="1"/>
</dbReference>
<keyword evidence="4 10" id="KW-0067">ATP-binding</keyword>
<evidence type="ECO:0000256" key="5">
    <source>
        <dbReference type="ARBA" id="ARBA00022989"/>
    </source>
</evidence>
<dbReference type="PROSITE" id="PS50929">
    <property type="entry name" value="ABC_TM1F"/>
    <property type="match status" value="1"/>
</dbReference>
<evidence type="ECO:0000256" key="4">
    <source>
        <dbReference type="ARBA" id="ARBA00022840"/>
    </source>
</evidence>
<feature type="transmembrane region" description="Helical" evidence="7">
    <location>
        <begin position="17"/>
        <end position="39"/>
    </location>
</feature>
<dbReference type="PROSITE" id="PS50893">
    <property type="entry name" value="ABC_TRANSPORTER_2"/>
    <property type="match status" value="1"/>
</dbReference>
<keyword evidence="3" id="KW-0547">Nucleotide-binding</keyword>
<dbReference type="InterPro" id="IPR011527">
    <property type="entry name" value="ABC1_TM_dom"/>
</dbReference>
<feature type="transmembrane region" description="Helical" evidence="7">
    <location>
        <begin position="45"/>
        <end position="65"/>
    </location>
</feature>
<dbReference type="SUPFAM" id="SSF52540">
    <property type="entry name" value="P-loop containing nucleoside triphosphate hydrolases"/>
    <property type="match status" value="1"/>
</dbReference>
<dbReference type="EMBL" id="FNVT01000025">
    <property type="protein sequence ID" value="SEH02276.1"/>
    <property type="molecule type" value="Genomic_DNA"/>
</dbReference>
<evidence type="ECO:0000313" key="11">
    <source>
        <dbReference type="Proteomes" id="UP000236732"/>
    </source>
</evidence>
<dbReference type="OrthoDB" id="9806127at2"/>
<keyword evidence="2 7" id="KW-0812">Transmembrane</keyword>
<name>A0A1H6EZ84_9ACTN</name>
<dbReference type="SUPFAM" id="SSF90123">
    <property type="entry name" value="ABC transporter transmembrane region"/>
    <property type="match status" value="1"/>
</dbReference>
<dbReference type="InterPro" id="IPR017871">
    <property type="entry name" value="ABC_transporter-like_CS"/>
</dbReference>
<dbReference type="InterPro" id="IPR039421">
    <property type="entry name" value="Type_1_exporter"/>
</dbReference>
<evidence type="ECO:0000259" key="8">
    <source>
        <dbReference type="PROSITE" id="PS50893"/>
    </source>
</evidence>
<evidence type="ECO:0000256" key="3">
    <source>
        <dbReference type="ARBA" id="ARBA00022741"/>
    </source>
</evidence>
<evidence type="ECO:0000256" key="7">
    <source>
        <dbReference type="SAM" id="Phobius"/>
    </source>
</evidence>
<dbReference type="SMART" id="SM00382">
    <property type="entry name" value="AAA"/>
    <property type="match status" value="1"/>
</dbReference>
<dbReference type="RefSeq" id="WP_103963330.1">
    <property type="nucleotide sequence ID" value="NZ_FNVT01000025.1"/>
</dbReference>
<comment type="subcellular location">
    <subcellularLocation>
        <location evidence="1">Cell membrane</location>
        <topology evidence="1">Multi-pass membrane protein</topology>
    </subcellularLocation>
</comment>
<dbReference type="PANTHER" id="PTHR24221">
    <property type="entry name" value="ATP-BINDING CASSETTE SUB-FAMILY B"/>
    <property type="match status" value="1"/>
</dbReference>
<evidence type="ECO:0000259" key="9">
    <source>
        <dbReference type="PROSITE" id="PS50929"/>
    </source>
</evidence>
<keyword evidence="11" id="KW-1185">Reference proteome</keyword>
<reference evidence="10 11" key="1">
    <citation type="submission" date="2016-10" db="EMBL/GenBank/DDBJ databases">
        <authorList>
            <person name="de Groot N.N."/>
        </authorList>
    </citation>
    <scope>NUCLEOTIDE SEQUENCE [LARGE SCALE GENOMIC DNA]</scope>
    <source>
        <strain evidence="10 11">CGMCC 4.7037</strain>
    </source>
</reference>
<dbReference type="InterPro" id="IPR003593">
    <property type="entry name" value="AAA+_ATPase"/>
</dbReference>
<dbReference type="PROSITE" id="PS00211">
    <property type="entry name" value="ABC_TRANSPORTER_1"/>
    <property type="match status" value="1"/>
</dbReference>
<dbReference type="AlphaFoldDB" id="A0A1H6EZ84"/>
<dbReference type="PANTHER" id="PTHR24221:SF646">
    <property type="entry name" value="HAEMOLYSIN SECRETION ATP-BINDING PROTEIN"/>
    <property type="match status" value="1"/>
</dbReference>
<feature type="domain" description="ABC transporter" evidence="8">
    <location>
        <begin position="328"/>
        <end position="572"/>
    </location>
</feature>
<organism evidence="10 11">
    <name type="scientific">Nonomuraea solani</name>
    <dbReference type="NCBI Taxonomy" id="1144553"/>
    <lineage>
        <taxon>Bacteria</taxon>
        <taxon>Bacillati</taxon>
        <taxon>Actinomycetota</taxon>
        <taxon>Actinomycetes</taxon>
        <taxon>Streptosporangiales</taxon>
        <taxon>Streptosporangiaceae</taxon>
        <taxon>Nonomuraea</taxon>
    </lineage>
</organism>
<dbReference type="GO" id="GO:0140359">
    <property type="term" value="F:ABC-type transporter activity"/>
    <property type="evidence" value="ECO:0007669"/>
    <property type="project" value="InterPro"/>
</dbReference>
<dbReference type="GO" id="GO:0005524">
    <property type="term" value="F:ATP binding"/>
    <property type="evidence" value="ECO:0007669"/>
    <property type="project" value="UniProtKB-KW"/>
</dbReference>
<evidence type="ECO:0000256" key="2">
    <source>
        <dbReference type="ARBA" id="ARBA00022692"/>
    </source>
</evidence>
<dbReference type="GO" id="GO:0016887">
    <property type="term" value="F:ATP hydrolysis activity"/>
    <property type="evidence" value="ECO:0007669"/>
    <property type="project" value="InterPro"/>
</dbReference>